<dbReference type="SUPFAM" id="SSF49329">
    <property type="entry name" value="Cu,Zn superoxide dismutase-like"/>
    <property type="match status" value="1"/>
</dbReference>
<comment type="catalytic activity">
    <reaction evidence="1">
        <text>2 superoxide + 2 H(+) = H2O2 + O2</text>
        <dbReference type="Rhea" id="RHEA:20696"/>
        <dbReference type="ChEBI" id="CHEBI:15378"/>
        <dbReference type="ChEBI" id="CHEBI:15379"/>
        <dbReference type="ChEBI" id="CHEBI:16240"/>
        <dbReference type="ChEBI" id="CHEBI:18421"/>
        <dbReference type="EC" id="1.15.1.1"/>
    </reaction>
</comment>
<comment type="caution">
    <text evidence="3">The sequence shown here is derived from an EMBL/GenBank/DDBJ whole genome shotgun (WGS) entry which is preliminary data.</text>
</comment>
<keyword evidence="1" id="KW-0862">Zinc</keyword>
<gene>
    <name evidence="3" type="ORF">GPM918_LOCUS30934</name>
    <name evidence="4" type="ORF">SRO942_LOCUS31564</name>
</gene>
<comment type="function">
    <text evidence="1">Destroys radicals which are normally produced within the cells and which are toxic to biological systems.</text>
</comment>
<comment type="similarity">
    <text evidence="1">Belongs to the Cu-Zn superoxide dismutase family.</text>
</comment>
<name>A0A815HAV5_9BILA</name>
<dbReference type="Proteomes" id="UP000681722">
    <property type="component" value="Unassembled WGS sequence"/>
</dbReference>
<dbReference type="PROSITE" id="PS00332">
    <property type="entry name" value="SOD_CU_ZN_2"/>
    <property type="match status" value="1"/>
</dbReference>
<dbReference type="Proteomes" id="UP000663829">
    <property type="component" value="Unassembled WGS sequence"/>
</dbReference>
<proteinExistence type="inferred from homology"/>
<evidence type="ECO:0000313" key="3">
    <source>
        <dbReference type="EMBL" id="CAF1351536.1"/>
    </source>
</evidence>
<dbReference type="EC" id="1.15.1.1" evidence="1"/>
<dbReference type="CDD" id="cd00305">
    <property type="entry name" value="Cu-Zn_Superoxide_Dismutase"/>
    <property type="match status" value="1"/>
</dbReference>
<dbReference type="InterPro" id="IPR036423">
    <property type="entry name" value="SOD-like_Cu/Zn_dom_sf"/>
</dbReference>
<keyword evidence="1" id="KW-0186">Copper</keyword>
<dbReference type="PRINTS" id="PR00068">
    <property type="entry name" value="CUZNDISMTASE"/>
</dbReference>
<dbReference type="GO" id="GO:0004784">
    <property type="term" value="F:superoxide dismutase activity"/>
    <property type="evidence" value="ECO:0007669"/>
    <property type="project" value="UniProtKB-EC"/>
</dbReference>
<dbReference type="EMBL" id="CAJNOQ010014932">
    <property type="protein sequence ID" value="CAF1351536.1"/>
    <property type="molecule type" value="Genomic_DNA"/>
</dbReference>
<protein>
    <recommendedName>
        <fullName evidence="1">Superoxide dismutase [Cu-Zn]</fullName>
        <ecNumber evidence="1">1.15.1.1</ecNumber>
    </recommendedName>
</protein>
<keyword evidence="1" id="KW-0560">Oxidoreductase</keyword>
<evidence type="ECO:0000256" key="1">
    <source>
        <dbReference type="RuleBase" id="RU000393"/>
    </source>
</evidence>
<organism evidence="3 5">
    <name type="scientific">Didymodactylos carnosus</name>
    <dbReference type="NCBI Taxonomy" id="1234261"/>
    <lineage>
        <taxon>Eukaryota</taxon>
        <taxon>Metazoa</taxon>
        <taxon>Spiralia</taxon>
        <taxon>Gnathifera</taxon>
        <taxon>Rotifera</taxon>
        <taxon>Eurotatoria</taxon>
        <taxon>Bdelloidea</taxon>
        <taxon>Philodinida</taxon>
        <taxon>Philodinidae</taxon>
        <taxon>Didymodactylos</taxon>
    </lineage>
</organism>
<keyword evidence="1" id="KW-0479">Metal-binding</keyword>
<dbReference type="InterPro" id="IPR001424">
    <property type="entry name" value="SOD_Cu_Zn_dom"/>
</dbReference>
<dbReference type="Pfam" id="PF00080">
    <property type="entry name" value="Sod_Cu"/>
    <property type="match status" value="1"/>
</dbReference>
<evidence type="ECO:0000313" key="5">
    <source>
        <dbReference type="Proteomes" id="UP000663829"/>
    </source>
</evidence>
<evidence type="ECO:0000313" key="4">
    <source>
        <dbReference type="EMBL" id="CAF4221899.1"/>
    </source>
</evidence>
<comment type="cofactor">
    <cofactor evidence="1">
        <name>Zn(2+)</name>
        <dbReference type="ChEBI" id="CHEBI:29105"/>
    </cofactor>
    <text evidence="1">Binds 1 zinc ion per subunit.</text>
</comment>
<accession>A0A815HAV5</accession>
<dbReference type="InterPro" id="IPR018152">
    <property type="entry name" value="SOD_Cu/Zn_BS"/>
</dbReference>
<feature type="domain" description="Superoxide dismutase copper/zinc binding" evidence="2">
    <location>
        <begin position="15"/>
        <end position="156"/>
    </location>
</feature>
<comment type="cofactor">
    <cofactor evidence="1">
        <name>Cu cation</name>
        <dbReference type="ChEBI" id="CHEBI:23378"/>
    </cofactor>
    <text evidence="1">Binds 1 copper ion per subunit.</text>
</comment>
<evidence type="ECO:0000259" key="2">
    <source>
        <dbReference type="Pfam" id="PF00080"/>
    </source>
</evidence>
<keyword evidence="5" id="KW-1185">Reference proteome</keyword>
<dbReference type="GO" id="GO:0005507">
    <property type="term" value="F:copper ion binding"/>
    <property type="evidence" value="ECO:0007669"/>
    <property type="project" value="InterPro"/>
</dbReference>
<sequence>MMAEASLHFDNNITVSGTITFTQADANSPVVVAGTLTGLVPHSTLHGFHVHQNSMDNTLNCTAAGAHFNPYTKLHGAKNDTIDHRHVGDLGNIQVDGSGSATISLTDTIIQLYNQTQSIINRTIIIHQDVDDLGLGGSPLSNTTGNAGARLACGVIRLTSHGNILSKSIP</sequence>
<dbReference type="PANTHER" id="PTHR10003">
    <property type="entry name" value="SUPEROXIDE DISMUTASE CU-ZN -RELATED"/>
    <property type="match status" value="1"/>
</dbReference>
<dbReference type="AlphaFoldDB" id="A0A815HAV5"/>
<dbReference type="Gene3D" id="2.60.40.200">
    <property type="entry name" value="Superoxide dismutase, copper/zinc binding domain"/>
    <property type="match status" value="1"/>
</dbReference>
<dbReference type="OrthoDB" id="2015551at2759"/>
<dbReference type="InterPro" id="IPR024134">
    <property type="entry name" value="SOD_Cu/Zn_/chaperone"/>
</dbReference>
<reference evidence="3" key="1">
    <citation type="submission" date="2021-02" db="EMBL/GenBank/DDBJ databases">
        <authorList>
            <person name="Nowell W R."/>
        </authorList>
    </citation>
    <scope>NUCLEOTIDE SEQUENCE</scope>
</reference>
<dbReference type="EMBL" id="CAJOBC010064659">
    <property type="protein sequence ID" value="CAF4221899.1"/>
    <property type="molecule type" value="Genomic_DNA"/>
</dbReference>